<evidence type="ECO:0000313" key="3">
    <source>
        <dbReference type="Proteomes" id="UP000250235"/>
    </source>
</evidence>
<reference evidence="2 3" key="1">
    <citation type="journal article" date="2015" name="Proc. Natl. Acad. Sci. U.S.A.">
        <title>The resurrection genome of Boea hygrometrica: A blueprint for survival of dehydration.</title>
        <authorList>
            <person name="Xiao L."/>
            <person name="Yang G."/>
            <person name="Zhang L."/>
            <person name="Yang X."/>
            <person name="Zhao S."/>
            <person name="Ji Z."/>
            <person name="Zhou Q."/>
            <person name="Hu M."/>
            <person name="Wang Y."/>
            <person name="Chen M."/>
            <person name="Xu Y."/>
            <person name="Jin H."/>
            <person name="Xiao X."/>
            <person name="Hu G."/>
            <person name="Bao F."/>
            <person name="Hu Y."/>
            <person name="Wan P."/>
            <person name="Li L."/>
            <person name="Deng X."/>
            <person name="Kuang T."/>
            <person name="Xiang C."/>
            <person name="Zhu J.K."/>
            <person name="Oliver M.J."/>
            <person name="He Y."/>
        </authorList>
    </citation>
    <scope>NUCLEOTIDE SEQUENCE [LARGE SCALE GENOMIC DNA]</scope>
    <source>
        <strain evidence="3">cv. XS01</strain>
    </source>
</reference>
<feature type="region of interest" description="Disordered" evidence="1">
    <location>
        <begin position="34"/>
        <end position="85"/>
    </location>
</feature>
<keyword evidence="3" id="KW-1185">Reference proteome</keyword>
<feature type="compositionally biased region" description="Basic and acidic residues" evidence="1">
    <location>
        <begin position="70"/>
        <end position="85"/>
    </location>
</feature>
<proteinExistence type="predicted"/>
<dbReference type="AlphaFoldDB" id="A0A2Z7CMW9"/>
<gene>
    <name evidence="2" type="ORF">F511_23363</name>
</gene>
<evidence type="ECO:0000256" key="1">
    <source>
        <dbReference type="SAM" id="MobiDB-lite"/>
    </source>
</evidence>
<sequence length="85" mass="9001">MQVGSDLHEDGSAGATEPAGCLVSYLAGVLAPGSDQFHEKTGTSRPDEISADGFSSKYWPEQIPARGGGRRREVGEEVGRPKLRS</sequence>
<protein>
    <submittedName>
        <fullName evidence="2">Phospho-2-dehydro-3-deoxyheptonate aldolase 2, chloroplastic-like</fullName>
    </submittedName>
</protein>
<dbReference type="EMBL" id="KQ995723">
    <property type="protein sequence ID" value="KZV46059.1"/>
    <property type="molecule type" value="Genomic_DNA"/>
</dbReference>
<dbReference type="Proteomes" id="UP000250235">
    <property type="component" value="Unassembled WGS sequence"/>
</dbReference>
<evidence type="ECO:0000313" key="2">
    <source>
        <dbReference type="EMBL" id="KZV46059.1"/>
    </source>
</evidence>
<feature type="compositionally biased region" description="Basic and acidic residues" evidence="1">
    <location>
        <begin position="36"/>
        <end position="48"/>
    </location>
</feature>
<name>A0A2Z7CMW9_9LAMI</name>
<accession>A0A2Z7CMW9</accession>
<organism evidence="2 3">
    <name type="scientific">Dorcoceras hygrometricum</name>
    <dbReference type="NCBI Taxonomy" id="472368"/>
    <lineage>
        <taxon>Eukaryota</taxon>
        <taxon>Viridiplantae</taxon>
        <taxon>Streptophyta</taxon>
        <taxon>Embryophyta</taxon>
        <taxon>Tracheophyta</taxon>
        <taxon>Spermatophyta</taxon>
        <taxon>Magnoliopsida</taxon>
        <taxon>eudicotyledons</taxon>
        <taxon>Gunneridae</taxon>
        <taxon>Pentapetalae</taxon>
        <taxon>asterids</taxon>
        <taxon>lamiids</taxon>
        <taxon>Lamiales</taxon>
        <taxon>Gesneriaceae</taxon>
        <taxon>Didymocarpoideae</taxon>
        <taxon>Trichosporeae</taxon>
        <taxon>Loxocarpinae</taxon>
        <taxon>Dorcoceras</taxon>
    </lineage>
</organism>